<keyword evidence="2" id="KW-0732">Signal</keyword>
<evidence type="ECO:0000256" key="2">
    <source>
        <dbReference type="SAM" id="SignalP"/>
    </source>
</evidence>
<feature type="transmembrane region" description="Helical" evidence="1">
    <location>
        <begin position="206"/>
        <end position="230"/>
    </location>
</feature>
<keyword evidence="1" id="KW-0472">Membrane</keyword>
<evidence type="ECO:0000313" key="4">
    <source>
        <dbReference type="Proteomes" id="UP000816034"/>
    </source>
</evidence>
<gene>
    <name evidence="3" type="ORF">C9374_005641</name>
</gene>
<dbReference type="Proteomes" id="UP000816034">
    <property type="component" value="Unassembled WGS sequence"/>
</dbReference>
<dbReference type="AlphaFoldDB" id="A0AA88GK47"/>
<feature type="signal peptide" evidence="2">
    <location>
        <begin position="1"/>
        <end position="23"/>
    </location>
</feature>
<protein>
    <submittedName>
        <fullName evidence="3">Uncharacterized protein</fullName>
    </submittedName>
</protein>
<reference evidence="3 4" key="1">
    <citation type="journal article" date="2018" name="BMC Genomics">
        <title>The genome of Naegleria lovaniensis, the basis for a comparative approach to unravel pathogenicity factors of the human pathogenic amoeba N. fowleri.</title>
        <authorList>
            <person name="Liechti N."/>
            <person name="Schurch N."/>
            <person name="Bruggmann R."/>
            <person name="Wittwer M."/>
        </authorList>
    </citation>
    <scope>NUCLEOTIDE SEQUENCE [LARGE SCALE GENOMIC DNA]</scope>
    <source>
        <strain evidence="3 4">ATCC 30569</strain>
    </source>
</reference>
<comment type="caution">
    <text evidence="3">The sequence shown here is derived from an EMBL/GenBank/DDBJ whole genome shotgun (WGS) entry which is preliminary data.</text>
</comment>
<dbReference type="GeneID" id="68098096"/>
<dbReference type="EMBL" id="PYSW02000024">
    <property type="protein sequence ID" value="KAG2382439.1"/>
    <property type="molecule type" value="Genomic_DNA"/>
</dbReference>
<feature type="chain" id="PRO_5041654780" evidence="2">
    <location>
        <begin position="24"/>
        <end position="258"/>
    </location>
</feature>
<keyword evidence="1" id="KW-0812">Transmembrane</keyword>
<dbReference type="RefSeq" id="XP_044548118.1">
    <property type="nucleotide sequence ID" value="XM_044695414.1"/>
</dbReference>
<keyword evidence="1" id="KW-1133">Transmembrane helix</keyword>
<keyword evidence="4" id="KW-1185">Reference proteome</keyword>
<accession>A0AA88GK47</accession>
<name>A0AA88GK47_NAELO</name>
<sequence>MACLPIISAFVLILALYSSVAAAATLMDRSLWFGSSSIGQRIISHQMVNLTNANQFKMDTQIFKNSSFPSYSFIMGDFQLFDVQENSETCQPKNVTFVKLNSYGNSITIASSVHRNDIMFIHDCLQTNKEDYHFCQTTLQDTKGMVCLKIDDDMKTDGEFKMAINLNLFSCVDPSFELKPTCNLTSLDIIMVYSYPGDGARLLRNVAVAVLVILILGCVSCLLACGWVAYCCMIKRRKQKLLQGTNTRHGDIQLIDEE</sequence>
<organism evidence="3 4">
    <name type="scientific">Naegleria lovaniensis</name>
    <name type="common">Amoeba</name>
    <dbReference type="NCBI Taxonomy" id="51637"/>
    <lineage>
        <taxon>Eukaryota</taxon>
        <taxon>Discoba</taxon>
        <taxon>Heterolobosea</taxon>
        <taxon>Tetramitia</taxon>
        <taxon>Eutetramitia</taxon>
        <taxon>Vahlkampfiidae</taxon>
        <taxon>Naegleria</taxon>
    </lineage>
</organism>
<evidence type="ECO:0000256" key="1">
    <source>
        <dbReference type="SAM" id="Phobius"/>
    </source>
</evidence>
<evidence type="ECO:0000313" key="3">
    <source>
        <dbReference type="EMBL" id="KAG2382439.1"/>
    </source>
</evidence>
<proteinExistence type="predicted"/>